<name>A0A6C0AFH5_9ZZZZ</name>
<accession>A0A6C0AFH5</accession>
<sequence>MRFLLALIILINSRKILEKIKFTKILIRRFKNIPFPQNKLMQNNYT</sequence>
<evidence type="ECO:0000313" key="1">
    <source>
        <dbReference type="EMBL" id="QHS78446.1"/>
    </source>
</evidence>
<dbReference type="EMBL" id="MN740597">
    <property type="protein sequence ID" value="QHS78446.1"/>
    <property type="molecule type" value="Genomic_DNA"/>
</dbReference>
<dbReference type="AlphaFoldDB" id="A0A6C0AFH5"/>
<organism evidence="1">
    <name type="scientific">viral metagenome</name>
    <dbReference type="NCBI Taxonomy" id="1070528"/>
    <lineage>
        <taxon>unclassified sequences</taxon>
        <taxon>metagenomes</taxon>
        <taxon>organismal metagenomes</taxon>
    </lineage>
</organism>
<proteinExistence type="predicted"/>
<protein>
    <submittedName>
        <fullName evidence="1">Uncharacterized protein</fullName>
    </submittedName>
</protein>
<reference evidence="1" key="1">
    <citation type="journal article" date="2020" name="Nature">
        <title>Giant virus diversity and host interactions through global metagenomics.</title>
        <authorList>
            <person name="Schulz F."/>
            <person name="Roux S."/>
            <person name="Paez-Espino D."/>
            <person name="Jungbluth S."/>
            <person name="Walsh D.A."/>
            <person name="Denef V.J."/>
            <person name="McMahon K.D."/>
            <person name="Konstantinidis K.T."/>
            <person name="Eloe-Fadrosh E.A."/>
            <person name="Kyrpides N.C."/>
            <person name="Woyke T."/>
        </authorList>
    </citation>
    <scope>NUCLEOTIDE SEQUENCE</scope>
    <source>
        <strain evidence="1">GVMAG-S-1021933-23</strain>
    </source>
</reference>